<dbReference type="InterPro" id="IPR036188">
    <property type="entry name" value="FAD/NAD-bd_sf"/>
</dbReference>
<comment type="catalytic activity">
    <reaction evidence="8">
        <text>a quinone + NADH + H(+) = a quinol + NAD(+)</text>
        <dbReference type="Rhea" id="RHEA:46160"/>
        <dbReference type="ChEBI" id="CHEBI:15378"/>
        <dbReference type="ChEBI" id="CHEBI:24646"/>
        <dbReference type="ChEBI" id="CHEBI:57540"/>
        <dbReference type="ChEBI" id="CHEBI:57945"/>
        <dbReference type="ChEBI" id="CHEBI:132124"/>
        <dbReference type="EC" id="1.6.5.9"/>
    </reaction>
</comment>
<evidence type="ECO:0000259" key="11">
    <source>
        <dbReference type="Pfam" id="PF22366"/>
    </source>
</evidence>
<dbReference type="Pfam" id="PF22366">
    <property type="entry name" value="NDH2_C"/>
    <property type="match status" value="1"/>
</dbReference>
<keyword evidence="9" id="KW-0812">Transmembrane</keyword>
<accession>A0A9E7C1Y6</accession>
<dbReference type="Gene3D" id="3.50.50.100">
    <property type="match status" value="1"/>
</dbReference>
<dbReference type="PRINTS" id="PR00411">
    <property type="entry name" value="PNDRDTASEI"/>
</dbReference>
<sequence length="464" mass="49599">MAADSRPQGPGRGGDVLSAPERAHRVVIVGGGFGGLHAARGLRGADVEITLIDRRNFHLFQPLSYQVATGALSPGEVAYPLRAVFKRNRNVRVLLAEIAGFDLRRREVVLRSVGDLPTPEPVPYDTLIVAAGSHYSYFGHDEWRAHAAEVKSLESALTVRSRILAAFEAAELERDPHRRAEWLTFAVVGAGPTGVEMAGQIAELARDSLRGDFRTADPGSGRILLIEAGDRVLTGFPPSLSAKAERSLRRLGVTPVLASTVVDVDGTGVTLQDADDATRRIPARTVVWAAGVTASGLAGQLAELTGAEKDRAGRVTVEADLTLPGHPEVFALGDMVRVRGRDGTAITFPGVAPVAIQQGRYVAKAARARLRGGAAPPFRYHDKGNLATIGRAAAVADIKGIKLSGFLAWTTWLLVHLFYLVGFQNRLLVLIRWSISFATRGRGARLITRSADADAGRPAAHLND</sequence>
<dbReference type="Pfam" id="PF07992">
    <property type="entry name" value="Pyr_redox_2"/>
    <property type="match status" value="1"/>
</dbReference>
<evidence type="ECO:0000256" key="4">
    <source>
        <dbReference type="ARBA" id="ARBA00022827"/>
    </source>
</evidence>
<feature type="domain" description="FAD/NAD(P)-binding" evidence="10">
    <location>
        <begin position="25"/>
        <end position="359"/>
    </location>
</feature>
<dbReference type="Proteomes" id="UP001162834">
    <property type="component" value="Chromosome"/>
</dbReference>
<evidence type="ECO:0000256" key="9">
    <source>
        <dbReference type="SAM" id="Phobius"/>
    </source>
</evidence>
<evidence type="ECO:0000256" key="8">
    <source>
        <dbReference type="ARBA" id="ARBA00047599"/>
    </source>
</evidence>
<evidence type="ECO:0000256" key="5">
    <source>
        <dbReference type="ARBA" id="ARBA00022946"/>
    </source>
</evidence>
<dbReference type="InterPro" id="IPR045024">
    <property type="entry name" value="NDH-2"/>
</dbReference>
<organism evidence="12 13">
    <name type="scientific">Capillimicrobium parvum</name>
    <dbReference type="NCBI Taxonomy" id="2884022"/>
    <lineage>
        <taxon>Bacteria</taxon>
        <taxon>Bacillati</taxon>
        <taxon>Actinomycetota</taxon>
        <taxon>Thermoleophilia</taxon>
        <taxon>Solirubrobacterales</taxon>
        <taxon>Capillimicrobiaceae</taxon>
        <taxon>Capillimicrobium</taxon>
    </lineage>
</organism>
<dbReference type="KEGG" id="sbae:DSM104329_03599"/>
<evidence type="ECO:0000256" key="2">
    <source>
        <dbReference type="ARBA" id="ARBA00012637"/>
    </source>
</evidence>
<evidence type="ECO:0000313" key="12">
    <source>
        <dbReference type="EMBL" id="UGS37184.1"/>
    </source>
</evidence>
<comment type="similarity">
    <text evidence="1">Belongs to the NADH dehydrogenase family.</text>
</comment>
<evidence type="ECO:0000256" key="3">
    <source>
        <dbReference type="ARBA" id="ARBA00022630"/>
    </source>
</evidence>
<dbReference type="SUPFAM" id="SSF51905">
    <property type="entry name" value="FAD/NAD(P)-binding domain"/>
    <property type="match status" value="1"/>
</dbReference>
<keyword evidence="4" id="KW-0274">FAD</keyword>
<proteinExistence type="inferred from homology"/>
<dbReference type="AlphaFoldDB" id="A0A9E7C1Y6"/>
<dbReference type="EMBL" id="CP087164">
    <property type="protein sequence ID" value="UGS37184.1"/>
    <property type="molecule type" value="Genomic_DNA"/>
</dbReference>
<name>A0A9E7C1Y6_9ACTN</name>
<dbReference type="GO" id="GO:0050136">
    <property type="term" value="F:NADH dehydrogenase (quinone) (non-electrogenic) activity"/>
    <property type="evidence" value="ECO:0007669"/>
    <property type="project" value="UniProtKB-EC"/>
</dbReference>
<keyword evidence="5" id="KW-0809">Transit peptide</keyword>
<dbReference type="PANTHER" id="PTHR43706:SF47">
    <property type="entry name" value="EXTERNAL NADH-UBIQUINONE OXIDOREDUCTASE 1, MITOCHONDRIAL-RELATED"/>
    <property type="match status" value="1"/>
</dbReference>
<feature type="domain" description="External alternative NADH-ubiquinone oxidoreductase-like C-terminal" evidence="11">
    <location>
        <begin position="383"/>
        <end position="436"/>
    </location>
</feature>
<dbReference type="PRINTS" id="PR00368">
    <property type="entry name" value="FADPNR"/>
</dbReference>
<dbReference type="PANTHER" id="PTHR43706">
    <property type="entry name" value="NADH DEHYDROGENASE"/>
    <property type="match status" value="1"/>
</dbReference>
<evidence type="ECO:0000259" key="10">
    <source>
        <dbReference type="Pfam" id="PF07992"/>
    </source>
</evidence>
<evidence type="ECO:0000256" key="1">
    <source>
        <dbReference type="ARBA" id="ARBA00005272"/>
    </source>
</evidence>
<dbReference type="EC" id="1.6.5.9" evidence="2"/>
<evidence type="ECO:0000313" key="13">
    <source>
        <dbReference type="Proteomes" id="UP001162834"/>
    </source>
</evidence>
<reference evidence="12" key="1">
    <citation type="journal article" date="2022" name="Int. J. Syst. Evol. Microbiol.">
        <title>Pseudomonas aegrilactucae sp. nov. and Pseudomonas morbosilactucae sp. nov., pathogens causing bacterial rot of lettuce in Japan.</title>
        <authorList>
            <person name="Sawada H."/>
            <person name="Fujikawa T."/>
            <person name="Satou M."/>
        </authorList>
    </citation>
    <scope>NUCLEOTIDE SEQUENCE</scope>
    <source>
        <strain evidence="12">0166_1</strain>
    </source>
</reference>
<dbReference type="InterPro" id="IPR023753">
    <property type="entry name" value="FAD/NAD-binding_dom"/>
</dbReference>
<keyword evidence="9" id="KW-1133">Transmembrane helix</keyword>
<keyword evidence="3" id="KW-0285">Flavoprotein</keyword>
<dbReference type="RefSeq" id="WP_259311243.1">
    <property type="nucleotide sequence ID" value="NZ_CP087164.1"/>
</dbReference>
<gene>
    <name evidence="12" type="primary">ndbB_1</name>
    <name evidence="12" type="ORF">DSM104329_03599</name>
</gene>
<dbReference type="InterPro" id="IPR054585">
    <property type="entry name" value="NDH2-like_C"/>
</dbReference>
<evidence type="ECO:0000256" key="7">
    <source>
        <dbReference type="ARBA" id="ARBA00023027"/>
    </source>
</evidence>
<protein>
    <recommendedName>
        <fullName evidence="2">NADH:ubiquinone reductase (non-electrogenic)</fullName>
        <ecNumber evidence="2">1.6.5.9</ecNumber>
    </recommendedName>
</protein>
<evidence type="ECO:0000256" key="6">
    <source>
        <dbReference type="ARBA" id="ARBA00023002"/>
    </source>
</evidence>
<feature type="transmembrane region" description="Helical" evidence="9">
    <location>
        <begin position="406"/>
        <end position="423"/>
    </location>
</feature>
<keyword evidence="6 12" id="KW-0560">Oxidoreductase</keyword>
<keyword evidence="7" id="KW-0520">NAD</keyword>
<keyword evidence="9" id="KW-0472">Membrane</keyword>
<keyword evidence="13" id="KW-1185">Reference proteome</keyword>